<evidence type="ECO:0000256" key="1">
    <source>
        <dbReference type="SAM" id="MobiDB-lite"/>
    </source>
</evidence>
<dbReference type="AlphaFoldDB" id="A0AA88DIQ1"/>
<proteinExistence type="predicted"/>
<accession>A0AA88DIQ1</accession>
<dbReference type="EMBL" id="BTGU01000023">
    <property type="protein sequence ID" value="GMN46584.1"/>
    <property type="molecule type" value="Genomic_DNA"/>
</dbReference>
<feature type="region of interest" description="Disordered" evidence="1">
    <location>
        <begin position="1"/>
        <end position="51"/>
    </location>
</feature>
<keyword evidence="3" id="KW-1185">Reference proteome</keyword>
<name>A0AA88DIQ1_FICCA</name>
<reference evidence="2" key="1">
    <citation type="submission" date="2023-07" db="EMBL/GenBank/DDBJ databases">
        <title>draft genome sequence of fig (Ficus carica).</title>
        <authorList>
            <person name="Takahashi T."/>
            <person name="Nishimura K."/>
        </authorList>
    </citation>
    <scope>NUCLEOTIDE SEQUENCE</scope>
</reference>
<gene>
    <name evidence="2" type="ORF">TIFTF001_015760</name>
</gene>
<evidence type="ECO:0000313" key="3">
    <source>
        <dbReference type="Proteomes" id="UP001187192"/>
    </source>
</evidence>
<evidence type="ECO:0000313" key="2">
    <source>
        <dbReference type="EMBL" id="GMN46584.1"/>
    </source>
</evidence>
<sequence length="51" mass="5469">MEITRQGWPPFDDKEATASPFPGSRSSDPGESSRGSLRNKERDSISCGGAL</sequence>
<protein>
    <submittedName>
        <fullName evidence="2">Uncharacterized protein</fullName>
    </submittedName>
</protein>
<dbReference type="Proteomes" id="UP001187192">
    <property type="component" value="Unassembled WGS sequence"/>
</dbReference>
<comment type="caution">
    <text evidence="2">The sequence shown here is derived from an EMBL/GenBank/DDBJ whole genome shotgun (WGS) entry which is preliminary data.</text>
</comment>
<organism evidence="2 3">
    <name type="scientific">Ficus carica</name>
    <name type="common">Common fig</name>
    <dbReference type="NCBI Taxonomy" id="3494"/>
    <lineage>
        <taxon>Eukaryota</taxon>
        <taxon>Viridiplantae</taxon>
        <taxon>Streptophyta</taxon>
        <taxon>Embryophyta</taxon>
        <taxon>Tracheophyta</taxon>
        <taxon>Spermatophyta</taxon>
        <taxon>Magnoliopsida</taxon>
        <taxon>eudicotyledons</taxon>
        <taxon>Gunneridae</taxon>
        <taxon>Pentapetalae</taxon>
        <taxon>rosids</taxon>
        <taxon>fabids</taxon>
        <taxon>Rosales</taxon>
        <taxon>Moraceae</taxon>
        <taxon>Ficeae</taxon>
        <taxon>Ficus</taxon>
    </lineage>
</organism>
<feature type="compositionally biased region" description="Polar residues" evidence="1">
    <location>
        <begin position="24"/>
        <end position="36"/>
    </location>
</feature>